<dbReference type="PROSITE" id="PS50893">
    <property type="entry name" value="ABC_TRANSPORTER_2"/>
    <property type="match status" value="2"/>
</dbReference>
<dbReference type="AlphaFoldDB" id="A0A2U2X3Y2"/>
<evidence type="ECO:0000256" key="1">
    <source>
        <dbReference type="ARBA" id="ARBA00005868"/>
    </source>
</evidence>
<dbReference type="HAMAP" id="MF_00847">
    <property type="entry name" value="EttA"/>
    <property type="match status" value="1"/>
</dbReference>
<comment type="domain">
    <text evidence="12">The P-site tRNA interaction motif (PtIM domain) probably interacts with the P-site tRNA(fMet) as well as the 23S rRNA.</text>
</comment>
<keyword evidence="7 12" id="KW-0378">Hydrolase</keyword>
<dbReference type="InterPro" id="IPR027417">
    <property type="entry name" value="P-loop_NTPase"/>
</dbReference>
<dbReference type="GO" id="GO:0043022">
    <property type="term" value="F:ribosome binding"/>
    <property type="evidence" value="ECO:0007669"/>
    <property type="project" value="UniProtKB-UniRule"/>
</dbReference>
<feature type="domain" description="ABC transporter" evidence="13">
    <location>
        <begin position="333"/>
        <end position="559"/>
    </location>
</feature>
<keyword evidence="9 12" id="KW-0810">Translation regulation</keyword>
<reference evidence="15" key="3">
    <citation type="submission" date="2018-05" db="EMBL/GenBank/DDBJ databases">
        <authorList>
            <person name="Lu D."/>
        </authorList>
    </citation>
    <scope>NUCLEOTIDE SEQUENCE [LARGE SCALE GENOMIC DNA]</scope>
    <source>
        <strain evidence="15">ZY111</strain>
    </source>
</reference>
<evidence type="ECO:0000256" key="3">
    <source>
        <dbReference type="ARBA" id="ARBA00022555"/>
    </source>
</evidence>
<evidence type="ECO:0000256" key="5">
    <source>
        <dbReference type="ARBA" id="ARBA00022737"/>
    </source>
</evidence>
<protein>
    <recommendedName>
        <fullName evidence="12">Energy-dependent translational throttle protein EttA</fullName>
        <ecNumber evidence="12">3.6.1.-</ecNumber>
    </recommendedName>
    <alternativeName>
        <fullName evidence="12">Translational regulatory factor EttA</fullName>
    </alternativeName>
</protein>
<evidence type="ECO:0000259" key="13">
    <source>
        <dbReference type="PROSITE" id="PS50893"/>
    </source>
</evidence>
<dbReference type="OrthoDB" id="1521973at2"/>
<feature type="domain" description="ABC transporter" evidence="13">
    <location>
        <begin position="9"/>
        <end position="268"/>
    </location>
</feature>
<reference evidence="15" key="2">
    <citation type="submission" date="2018-05" db="EMBL/GenBank/DDBJ databases">
        <title>Algibacter marinivivus sp. nov., isolated from sample around a algae.</title>
        <authorList>
            <person name="Lu D."/>
        </authorList>
    </citation>
    <scope>NUCLEOTIDE SEQUENCE [LARGE SCALE GENOMIC DNA]</scope>
    <source>
        <strain evidence="15">ZY111</strain>
    </source>
</reference>
<dbReference type="FunFam" id="3.40.50.300:FF:000011">
    <property type="entry name" value="Putative ABC transporter ATP-binding component"/>
    <property type="match status" value="1"/>
</dbReference>
<dbReference type="RefSeq" id="WP_109352836.1">
    <property type="nucleotide sequence ID" value="NZ_QFRI01000002.1"/>
</dbReference>
<evidence type="ECO:0000313" key="14">
    <source>
        <dbReference type="EMBL" id="PWH82469.1"/>
    </source>
</evidence>
<dbReference type="Pfam" id="PF00005">
    <property type="entry name" value="ABC_tran"/>
    <property type="match status" value="2"/>
</dbReference>
<evidence type="ECO:0000256" key="8">
    <source>
        <dbReference type="ARBA" id="ARBA00022840"/>
    </source>
</evidence>
<dbReference type="SUPFAM" id="SSF52540">
    <property type="entry name" value="P-loop containing nucleoside triphosphate hydrolases"/>
    <property type="match status" value="2"/>
</dbReference>
<dbReference type="CDD" id="cd03221">
    <property type="entry name" value="ABCF_EF-3"/>
    <property type="match status" value="2"/>
</dbReference>
<dbReference type="NCBIfam" id="NF008775">
    <property type="entry name" value="PRK11819.1"/>
    <property type="match status" value="1"/>
</dbReference>
<dbReference type="InterPro" id="IPR022374">
    <property type="entry name" value="EttA"/>
</dbReference>
<organism evidence="14 15">
    <name type="scientific">Algibacter marinivivus</name>
    <dbReference type="NCBI Taxonomy" id="2100723"/>
    <lineage>
        <taxon>Bacteria</taxon>
        <taxon>Pseudomonadati</taxon>
        <taxon>Bacteroidota</taxon>
        <taxon>Flavobacteriia</taxon>
        <taxon>Flavobacteriales</taxon>
        <taxon>Flavobacteriaceae</taxon>
        <taxon>Algibacter</taxon>
    </lineage>
</organism>
<comment type="subcellular location">
    <subcellularLocation>
        <location evidence="12">Cytoplasm</location>
    </subcellularLocation>
    <text evidence="12">Associates with ribosomes and polysomes.</text>
</comment>
<dbReference type="InterPro" id="IPR032781">
    <property type="entry name" value="ABC_tran_Xtn"/>
</dbReference>
<dbReference type="FunFam" id="3.40.50.300:FF:000183">
    <property type="entry name" value="ABC transporter ATP-binding protein yjjK"/>
    <property type="match status" value="1"/>
</dbReference>
<proteinExistence type="inferred from homology"/>
<accession>A0A2U2X3Y2</accession>
<evidence type="ECO:0000256" key="12">
    <source>
        <dbReference type="HAMAP-Rule" id="MF_00847"/>
    </source>
</evidence>
<keyword evidence="3 12" id="KW-0820">tRNA-binding</keyword>
<keyword evidence="11 12" id="KW-0648">Protein biosynthesis</keyword>
<dbReference type="InterPro" id="IPR017871">
    <property type="entry name" value="ABC_transporter-like_CS"/>
</dbReference>
<evidence type="ECO:0000256" key="7">
    <source>
        <dbReference type="ARBA" id="ARBA00022801"/>
    </source>
</evidence>
<comment type="caution">
    <text evidence="14">The sequence shown here is derived from an EMBL/GenBank/DDBJ whole genome shotgun (WGS) entry which is preliminary data.</text>
</comment>
<comment type="caution">
    <text evidence="12">Lacks conserved residue(s) required for the propagation of feature annotation.</text>
</comment>
<gene>
    <name evidence="12" type="primary">ettA</name>
    <name evidence="14" type="ORF">DIS18_09445</name>
</gene>
<comment type="similarity">
    <text evidence="1 12">Belongs to the ABC transporter superfamily. ABCF family. Translational throttle EttA subfamily.</text>
</comment>
<sequence>MSDDKKIIFSMSGLTKTFPSANTPVLKNIYLSFFYGAKIGILGLNGSGKSTLLKIIAGVDKNYQGDVVFSQDYTVGYLEQEPQLDDDKTVMEVVREGAAETVAILDEYNKINDQFGLEEVYSDPDKMEKLMNRQAELQDQIDAANAWELDTKLEIAMDALRTPDGDKKIGVLSGGEKRRVALCRLLLKEPDVLLLDEPTNHLDAESVHWLEHHLAQYKGTVIAVTHDRYFLDNVAGWILELDRGEGIPWKGNYSSWLDQKSKRMAQEGKAASKRQKTLERELDWVRQGAKGRQTKQKARLKNYDKLMSQDQKQLDEKLEIYIPNGPRLGTNVIEAKGVAKGYDDKLLYDDLNFNLPQAGIVGIIGPNGAGKTTIFRMIMGEETPDKGEFVVGDTAQLAYVDQKHSNIDPEKTIWQNFSDEQELIMMGGKEVNSRAYLSRFNFSGGEQNKKVKLLSGGERNRLHLAMTLKEEGNVLLLDEPTNDLDVNTLRALEEGLENFAGCAVVISHDRWFLDRICTHILAFEGDSQVYFFEGSFSDYEENKKKRLGGDLMPKRIKYKKLVR</sequence>
<name>A0A2U2X3Y2_9FLAO</name>
<dbReference type="SMART" id="SM00382">
    <property type="entry name" value="AAA"/>
    <property type="match status" value="2"/>
</dbReference>
<dbReference type="InterPro" id="IPR003593">
    <property type="entry name" value="AAA+_ATPase"/>
</dbReference>
<keyword evidence="15" id="KW-1185">Reference proteome</keyword>
<comment type="catalytic activity">
    <reaction evidence="12">
        <text>ATP + H2O = ADP + phosphate + H(+)</text>
        <dbReference type="Rhea" id="RHEA:13065"/>
        <dbReference type="ChEBI" id="CHEBI:15377"/>
        <dbReference type="ChEBI" id="CHEBI:15378"/>
        <dbReference type="ChEBI" id="CHEBI:30616"/>
        <dbReference type="ChEBI" id="CHEBI:43474"/>
        <dbReference type="ChEBI" id="CHEBI:456216"/>
    </reaction>
</comment>
<keyword evidence="5 12" id="KW-0677">Repeat</keyword>
<comment type="subunit">
    <text evidence="12">Monomer. Probably contacts ribosomal proteins L1, L5, L33 and S7, the 16S and 23S rRNA and the P-site containing tRNA(fMet).</text>
</comment>
<dbReference type="Gene3D" id="3.40.50.300">
    <property type="entry name" value="P-loop containing nucleotide triphosphate hydrolases"/>
    <property type="match status" value="2"/>
</dbReference>
<keyword evidence="10 12" id="KW-0694">RNA-binding</keyword>
<dbReference type="GO" id="GO:0000049">
    <property type="term" value="F:tRNA binding"/>
    <property type="evidence" value="ECO:0007669"/>
    <property type="project" value="UniProtKB-UniRule"/>
</dbReference>
<dbReference type="GO" id="GO:0005737">
    <property type="term" value="C:cytoplasm"/>
    <property type="evidence" value="ECO:0007669"/>
    <property type="project" value="UniProtKB-SubCell"/>
</dbReference>
<keyword evidence="8 12" id="KW-0067">ATP-binding</keyword>
<evidence type="ECO:0000256" key="2">
    <source>
        <dbReference type="ARBA" id="ARBA00022490"/>
    </source>
</evidence>
<keyword evidence="4 12" id="KW-0699">rRNA-binding</keyword>
<dbReference type="GO" id="GO:0006412">
    <property type="term" value="P:translation"/>
    <property type="evidence" value="ECO:0007669"/>
    <property type="project" value="UniProtKB-KW"/>
</dbReference>
<dbReference type="EMBL" id="QFRI01000002">
    <property type="protein sequence ID" value="PWH82469.1"/>
    <property type="molecule type" value="Genomic_DNA"/>
</dbReference>
<feature type="binding site" evidence="12">
    <location>
        <begin position="365"/>
        <end position="372"/>
    </location>
    <ligand>
        <name>ATP</name>
        <dbReference type="ChEBI" id="CHEBI:30616"/>
        <label>2</label>
    </ligand>
</feature>
<keyword evidence="2 12" id="KW-0963">Cytoplasm</keyword>
<dbReference type="PANTHER" id="PTHR43858:SF1">
    <property type="entry name" value="ABC TRANSPORTER-RELATED PROTEIN"/>
    <property type="match status" value="1"/>
</dbReference>
<evidence type="ECO:0000256" key="10">
    <source>
        <dbReference type="ARBA" id="ARBA00022884"/>
    </source>
</evidence>
<feature type="region of interest" description="PtIM" evidence="12">
    <location>
        <begin position="251"/>
        <end position="331"/>
    </location>
</feature>
<dbReference type="GO" id="GO:0045900">
    <property type="term" value="P:negative regulation of translational elongation"/>
    <property type="evidence" value="ECO:0007669"/>
    <property type="project" value="UniProtKB-UniRule"/>
</dbReference>
<dbReference type="PROSITE" id="PS00211">
    <property type="entry name" value="ABC_TRANSPORTER_1"/>
    <property type="match status" value="1"/>
</dbReference>
<dbReference type="InterPro" id="IPR003439">
    <property type="entry name" value="ABC_transporter-like_ATP-bd"/>
</dbReference>
<evidence type="ECO:0000313" key="15">
    <source>
        <dbReference type="Proteomes" id="UP000245375"/>
    </source>
</evidence>
<dbReference type="Pfam" id="PF12848">
    <property type="entry name" value="ABC_tran_Xtn"/>
    <property type="match status" value="1"/>
</dbReference>
<dbReference type="GO" id="GO:0005524">
    <property type="term" value="F:ATP binding"/>
    <property type="evidence" value="ECO:0007669"/>
    <property type="project" value="UniProtKB-UniRule"/>
</dbReference>
<keyword evidence="6 12" id="KW-0547">Nucleotide-binding</keyword>
<reference evidence="14 15" key="1">
    <citation type="submission" date="2018-05" db="EMBL/GenBank/DDBJ databases">
        <title>Algibacter marinivivus sp. nov., isolated from sample around a algae.</title>
        <authorList>
            <person name="Zhong X."/>
        </authorList>
    </citation>
    <scope>NUCLEOTIDE SEQUENCE [LARGE SCALE GENOMIC DNA]</scope>
    <source>
        <strain evidence="14 15">ZY111</strain>
    </source>
</reference>
<dbReference type="EC" id="3.6.1.-" evidence="12"/>
<dbReference type="NCBIfam" id="TIGR03719">
    <property type="entry name" value="ABC_ABC_ChvD"/>
    <property type="match status" value="1"/>
</dbReference>
<comment type="function">
    <text evidence="12">A translation factor that gates the progression of the 70S ribosomal initiation complex (IC, containing tRNA(fMet) in the P-site) into the translation elongation cycle by using a mechanism sensitive to the ATP/ADP ratio. Binds to the 70S ribosome E-site where it modulates the state of the translating ribosome during subunit translocation. ATP hydrolysis probably frees it from the ribosome, which can enter the elongation phase.</text>
</comment>
<evidence type="ECO:0000256" key="6">
    <source>
        <dbReference type="ARBA" id="ARBA00022741"/>
    </source>
</evidence>
<evidence type="ECO:0000256" key="11">
    <source>
        <dbReference type="ARBA" id="ARBA00022917"/>
    </source>
</evidence>
<dbReference type="Proteomes" id="UP000245375">
    <property type="component" value="Unassembled WGS sequence"/>
</dbReference>
<dbReference type="PANTHER" id="PTHR43858">
    <property type="entry name" value="ENERGY-DEPENDENT TRANSLATIONAL THROTTLE PROTEIN ETTA"/>
    <property type="match status" value="1"/>
</dbReference>
<evidence type="ECO:0000256" key="9">
    <source>
        <dbReference type="ARBA" id="ARBA00022845"/>
    </source>
</evidence>
<evidence type="ECO:0000256" key="4">
    <source>
        <dbReference type="ARBA" id="ARBA00022730"/>
    </source>
</evidence>
<comment type="domain">
    <text evidence="12">The arm domain is inserted in the first ABC transporter domain. Probably contacts ribosomal protein L1.</text>
</comment>
<dbReference type="GO" id="GO:0016887">
    <property type="term" value="F:ATP hydrolysis activity"/>
    <property type="evidence" value="ECO:0007669"/>
    <property type="project" value="UniProtKB-UniRule"/>
</dbReference>
<dbReference type="GO" id="GO:0019843">
    <property type="term" value="F:rRNA binding"/>
    <property type="evidence" value="ECO:0007669"/>
    <property type="project" value="UniProtKB-UniRule"/>
</dbReference>